<feature type="region of interest" description="Disordered" evidence="1">
    <location>
        <begin position="118"/>
        <end position="141"/>
    </location>
</feature>
<feature type="compositionally biased region" description="Polar residues" evidence="1">
    <location>
        <begin position="132"/>
        <end position="141"/>
    </location>
</feature>
<comment type="caution">
    <text evidence="2">The sequence shown here is derived from an EMBL/GenBank/DDBJ whole genome shotgun (WGS) entry which is preliminary data.</text>
</comment>
<feature type="compositionally biased region" description="Low complexity" evidence="1">
    <location>
        <begin position="122"/>
        <end position="131"/>
    </location>
</feature>
<gene>
    <name evidence="2" type="ORF">PIB30_040612</name>
</gene>
<evidence type="ECO:0000313" key="2">
    <source>
        <dbReference type="EMBL" id="MED6134831.1"/>
    </source>
</evidence>
<feature type="region of interest" description="Disordered" evidence="1">
    <location>
        <begin position="72"/>
        <end position="99"/>
    </location>
</feature>
<evidence type="ECO:0000256" key="1">
    <source>
        <dbReference type="SAM" id="MobiDB-lite"/>
    </source>
</evidence>
<organism evidence="2 3">
    <name type="scientific">Stylosanthes scabra</name>
    <dbReference type="NCBI Taxonomy" id="79078"/>
    <lineage>
        <taxon>Eukaryota</taxon>
        <taxon>Viridiplantae</taxon>
        <taxon>Streptophyta</taxon>
        <taxon>Embryophyta</taxon>
        <taxon>Tracheophyta</taxon>
        <taxon>Spermatophyta</taxon>
        <taxon>Magnoliopsida</taxon>
        <taxon>eudicotyledons</taxon>
        <taxon>Gunneridae</taxon>
        <taxon>Pentapetalae</taxon>
        <taxon>rosids</taxon>
        <taxon>fabids</taxon>
        <taxon>Fabales</taxon>
        <taxon>Fabaceae</taxon>
        <taxon>Papilionoideae</taxon>
        <taxon>50 kb inversion clade</taxon>
        <taxon>dalbergioids sensu lato</taxon>
        <taxon>Dalbergieae</taxon>
        <taxon>Pterocarpus clade</taxon>
        <taxon>Stylosanthes</taxon>
    </lineage>
</organism>
<dbReference type="EMBL" id="JASCZI010060635">
    <property type="protein sequence ID" value="MED6134831.1"/>
    <property type="molecule type" value="Genomic_DNA"/>
</dbReference>
<accession>A0ABU6SF04</accession>
<evidence type="ECO:0000313" key="3">
    <source>
        <dbReference type="Proteomes" id="UP001341840"/>
    </source>
</evidence>
<dbReference type="Proteomes" id="UP001341840">
    <property type="component" value="Unassembled WGS sequence"/>
</dbReference>
<sequence length="141" mass="15936">MQRIGFISLVSSEAYWTTTKYLKTDPPIIKRPIGRSKVQARKKDPVEVLIEGNKLKKTFRITCSKCGEKGHNYRTWKGAPANNNPGPTTRKKRRGESSNNVAPWTMIFVNLIHRLRRPSGRAMSSSQQAQAIQTKSMEPAP</sequence>
<protein>
    <submittedName>
        <fullName evidence="2">Uncharacterized protein</fullName>
    </submittedName>
</protein>
<reference evidence="2 3" key="1">
    <citation type="journal article" date="2023" name="Plants (Basel)">
        <title>Bridging the Gap: Combining Genomics and Transcriptomics Approaches to Understand Stylosanthes scabra, an Orphan Legume from the Brazilian Caatinga.</title>
        <authorList>
            <person name="Ferreira-Neto J.R.C."/>
            <person name="da Silva M.D."/>
            <person name="Binneck E."/>
            <person name="de Melo N.F."/>
            <person name="da Silva R.H."/>
            <person name="de Melo A.L.T.M."/>
            <person name="Pandolfi V."/>
            <person name="Bustamante F.O."/>
            <person name="Brasileiro-Vidal A.C."/>
            <person name="Benko-Iseppon A.M."/>
        </authorList>
    </citation>
    <scope>NUCLEOTIDE SEQUENCE [LARGE SCALE GENOMIC DNA]</scope>
    <source>
        <tissue evidence="2">Leaves</tissue>
    </source>
</reference>
<keyword evidence="3" id="KW-1185">Reference proteome</keyword>
<proteinExistence type="predicted"/>
<name>A0ABU6SF04_9FABA</name>